<dbReference type="STRING" id="641147.HMPREF9021_01037"/>
<reference evidence="4 5" key="2">
    <citation type="submission" date="2011-10" db="EMBL/GenBank/DDBJ databases">
        <title>The Genome Sequence of Simonsiella muelleri ATCC 29453.</title>
        <authorList>
            <consortium name="The Broad Institute Genome Sequencing Platform"/>
            <consortium name="The Broad Institute Genome Sequencing Center for Infectious Disease"/>
            <person name="Earl A."/>
            <person name="Ward D."/>
            <person name="Feldgarden M."/>
            <person name="Gevers D."/>
            <person name="Izard J."/>
            <person name="Baranova O.V."/>
            <person name="Blanton J.M."/>
            <person name="Tanner A.C."/>
            <person name="Dewhirst F."/>
            <person name="Young S.K."/>
            <person name="Zeng Q."/>
            <person name="Gargeya S."/>
            <person name="Fitzgerald M."/>
            <person name="Haas B."/>
            <person name="Abouelleil A."/>
            <person name="Alvarado L."/>
            <person name="Arachchi H.M."/>
            <person name="Berlin A."/>
            <person name="Brown A."/>
            <person name="Chapman S.B."/>
            <person name="Chen Z."/>
            <person name="Dunbar C."/>
            <person name="Freedman E."/>
            <person name="Gearin G."/>
            <person name="Goldberg J."/>
            <person name="Griggs A."/>
            <person name="Gujja S."/>
            <person name="Heiman D."/>
            <person name="Howarth C."/>
            <person name="Larson L."/>
            <person name="Lui A."/>
            <person name="MacDonald P.J.P."/>
            <person name="Montmayeur A."/>
            <person name="Murphy C."/>
            <person name="Neiman D."/>
            <person name="Pearson M."/>
            <person name="Priest M."/>
            <person name="Roberts A."/>
            <person name="Saif S."/>
            <person name="Shea T."/>
            <person name="Shenoy N."/>
            <person name="Sisk P."/>
            <person name="Stolte C."/>
            <person name="Sykes S."/>
            <person name="Wortman J."/>
            <person name="Nusbaum C."/>
            <person name="Birren B."/>
        </authorList>
    </citation>
    <scope>NUCLEOTIDE SEQUENCE [LARGE SCALE GENOMIC DNA]</scope>
    <source>
        <strain evidence="4 5">ATCC 29453</strain>
    </source>
</reference>
<evidence type="ECO:0000256" key="1">
    <source>
        <dbReference type="ARBA" id="ARBA00023125"/>
    </source>
</evidence>
<dbReference type="InterPro" id="IPR001647">
    <property type="entry name" value="HTH_TetR"/>
</dbReference>
<name>V9HCW2_9NEIS</name>
<evidence type="ECO:0000313" key="4">
    <source>
        <dbReference type="EMBL" id="EFG31204.1"/>
    </source>
</evidence>
<dbReference type="SUPFAM" id="SSF46689">
    <property type="entry name" value="Homeodomain-like"/>
    <property type="match status" value="1"/>
</dbReference>
<evidence type="ECO:0000259" key="3">
    <source>
        <dbReference type="PROSITE" id="PS50977"/>
    </source>
</evidence>
<comment type="caution">
    <text evidence="4">The sequence shown here is derived from an EMBL/GenBank/DDBJ whole genome shotgun (WGS) entry which is preliminary data.</text>
</comment>
<dbReference type="HOGENOM" id="CLU_091262_0_0_4"/>
<dbReference type="Proteomes" id="UP000017813">
    <property type="component" value="Unassembled WGS sequence"/>
</dbReference>
<feature type="domain" description="HTH tetR-type" evidence="3">
    <location>
        <begin position="14"/>
        <end position="74"/>
    </location>
</feature>
<dbReference type="GO" id="GO:0003677">
    <property type="term" value="F:DNA binding"/>
    <property type="evidence" value="ECO:0007669"/>
    <property type="project" value="UniProtKB-UniRule"/>
</dbReference>
<dbReference type="Gene3D" id="1.10.357.10">
    <property type="entry name" value="Tetracycline Repressor, domain 2"/>
    <property type="match status" value="1"/>
</dbReference>
<dbReference type="EMBL" id="ADCY02000034">
    <property type="protein sequence ID" value="EFG31204.1"/>
    <property type="molecule type" value="Genomic_DNA"/>
</dbReference>
<dbReference type="eggNOG" id="COG1309">
    <property type="taxonomic scope" value="Bacteria"/>
</dbReference>
<sequence length="218" mass="25436">MTDSKPTMAKPSRTNTAMRIIETSLQLFNEQGERNISTNHIANHMGISPGNLYYHFANKDEIIVQLFKRYGNELLAYFSQNKLPESVPQMVNYMAGLYDVMWNYRFLFSDVNSLLNRSVELLGEHNEFTRDKIAPLSVKLLSKLNELGVVEIDERGKQDLATNMWLVTKYWFDFDSSMQPKAKMTEDAKKRGVYRSLSLLRPYLRPQYQEEFDKLVTL</sequence>
<keyword evidence="5" id="KW-1185">Reference proteome</keyword>
<proteinExistence type="predicted"/>
<dbReference type="InterPro" id="IPR009057">
    <property type="entry name" value="Homeodomain-like_sf"/>
</dbReference>
<organism evidence="4 5">
    <name type="scientific">Simonsiella muelleri ATCC 29453</name>
    <dbReference type="NCBI Taxonomy" id="641147"/>
    <lineage>
        <taxon>Bacteria</taxon>
        <taxon>Pseudomonadati</taxon>
        <taxon>Pseudomonadota</taxon>
        <taxon>Betaproteobacteria</taxon>
        <taxon>Neisseriales</taxon>
        <taxon>Neisseriaceae</taxon>
        <taxon>Simonsiella</taxon>
    </lineage>
</organism>
<dbReference type="PANTHER" id="PTHR43479">
    <property type="entry name" value="ACREF/ENVCD OPERON REPRESSOR-RELATED"/>
    <property type="match status" value="1"/>
</dbReference>
<reference evidence="4 5" key="1">
    <citation type="submission" date="2010-03" db="EMBL/GenBank/DDBJ databases">
        <authorList>
            <consortium name="The Broad Institute Genome Sequencing Platform"/>
            <person name="Ward D."/>
            <person name="Earl A."/>
            <person name="Feldgarden M."/>
            <person name="Gevers D."/>
            <person name="Young S."/>
            <person name="Zeng Q."/>
            <person name="Koehrsen M."/>
            <person name="Alvarado L."/>
            <person name="Berlin A.M."/>
            <person name="Borenstein D."/>
            <person name="Chapman S.B."/>
            <person name="Chen Z."/>
            <person name="Engels R."/>
            <person name="Freedman E."/>
            <person name="Gellesch M."/>
            <person name="Goldberg J."/>
            <person name="Griggs A."/>
            <person name="Gujja S."/>
            <person name="Heilman E.R."/>
            <person name="Heiman D.I."/>
            <person name="Hepburn T.A."/>
            <person name="Howarth C."/>
            <person name="Jen D."/>
            <person name="Larson L."/>
            <person name="Mehta T."/>
            <person name="Park D."/>
            <person name="Pearson M."/>
            <person name="Richards J."/>
            <person name="Roberts A."/>
            <person name="Saif S."/>
            <person name="Shea T.D."/>
            <person name="Shenoy N."/>
            <person name="Sisk P."/>
            <person name="Stolte C."/>
            <person name="Sykes S.N."/>
            <person name="Walk T."/>
            <person name="White J."/>
            <person name="Yandava C."/>
            <person name="Izard J."/>
            <person name="Baranova O.V."/>
            <person name="Blanton J.M."/>
            <person name="Tanner A.C."/>
            <person name="Dewhirst F."/>
            <person name="Haas B."/>
            <person name="Nusbaum C."/>
            <person name="Birren B."/>
        </authorList>
    </citation>
    <scope>NUCLEOTIDE SEQUENCE [LARGE SCALE GENOMIC DNA]</scope>
    <source>
        <strain evidence="4 5">ATCC 29453</strain>
    </source>
</reference>
<dbReference type="Pfam" id="PF00440">
    <property type="entry name" value="TetR_N"/>
    <property type="match status" value="1"/>
</dbReference>
<gene>
    <name evidence="4" type="ORF">HMPREF9021_01037</name>
</gene>
<accession>V9HCW2</accession>
<dbReference type="PRINTS" id="PR00455">
    <property type="entry name" value="HTHTETR"/>
</dbReference>
<dbReference type="Pfam" id="PF13972">
    <property type="entry name" value="TetR"/>
    <property type="match status" value="1"/>
</dbReference>
<evidence type="ECO:0000256" key="2">
    <source>
        <dbReference type="PROSITE-ProRule" id="PRU00335"/>
    </source>
</evidence>
<protein>
    <recommendedName>
        <fullName evidence="3">HTH tetR-type domain-containing protein</fullName>
    </recommendedName>
</protein>
<dbReference type="AlphaFoldDB" id="V9HCW2"/>
<dbReference type="InterPro" id="IPR025722">
    <property type="entry name" value="TetR"/>
</dbReference>
<dbReference type="InterPro" id="IPR050624">
    <property type="entry name" value="HTH-type_Tx_Regulator"/>
</dbReference>
<feature type="DNA-binding region" description="H-T-H motif" evidence="2">
    <location>
        <begin position="37"/>
        <end position="56"/>
    </location>
</feature>
<evidence type="ECO:0000313" key="5">
    <source>
        <dbReference type="Proteomes" id="UP000017813"/>
    </source>
</evidence>
<dbReference type="PANTHER" id="PTHR43479:SF12">
    <property type="entry name" value="TRANSCRIPTIONAL REGULATORY PROTEIN"/>
    <property type="match status" value="1"/>
</dbReference>
<keyword evidence="1 2" id="KW-0238">DNA-binding</keyword>
<dbReference type="PROSITE" id="PS50977">
    <property type="entry name" value="HTH_TETR_2"/>
    <property type="match status" value="1"/>
</dbReference>